<dbReference type="PANTHER" id="PTHR36842">
    <property type="entry name" value="PROTEIN TOLB HOMOLOG"/>
    <property type="match status" value="1"/>
</dbReference>
<dbReference type="Proteomes" id="UP000000933">
    <property type="component" value="Chromosome"/>
</dbReference>
<keyword evidence="3" id="KW-0732">Signal</keyword>
<proteinExistence type="inferred from homology"/>
<sequence length="992" mass="108189">MAQTPTRKRAMTPRHALCVLLLCGAISLPVQAQSFSMVTGRNHPEIDWRVATTEHFEIVHPARLGDIAAEAAPIAEATYDTLSATLDVAFDERIRVYLSDQDAIVNGFAVPFGTGYTDIWVNTNDWAASFSGATSWLRLVLAHELTHIFHYEAARSGLGVWALALGGSFPRVWTEGLAQYQAETWNAQRGERWLRAAVLDDALAYDDGRSLWNGRLLYASGHSQVRYFAQQHGDSTLTDLLHHKTDVLFGLAEVHDFEAAFRATAGQSYETFYEQWRRDVNVYYNTLASQLETLDSLQTDTLAVPGRYVDGLAYSPDTSRIAALTQHSPARPVRRLHVIDPSTGAVTRGAEGAIEPPVAWHPSGERIAFSRRTRAAHGSLVDDVFVVDADGTDERRLTHGRRTSAPTFGPDGDRLAFVATEGGTANVHLRALKTGGTTRVTDYEGDVQITALRWHPTQDTLAFARVSEAERELVLYDLDTGASTALTDPATDDRRPVWSPDGSQLAYTSLRDGVPNAFVYDLSTHTHRRATHLVRGATVHDWVPADSAFGAESSRAAPEGALVTSTALSKARDGAFRLPAHRTARSVAPAVPGQYDDWTTTRPPRTIPQQLAPDPSLIESQGDYDALSNLTHRASGALPYYTSTDNFGIAGVTSWTEPLGTHTFNAAGSVSFTDPDEKSEVVATYLNRQLRPTIGLSLFSASSSGRIYGNDLLVEDRTGGALTVRWPLDWHVAPYVSTSFSTRLRYADLNPLDPDDFTALGPLSPPQAGQQASVRLQVLRRKKPPSRHTLVHPLDGWGLRLRATGAAEVLGGDRSFLRGDVAGYAVYPSIGDHRVFLYGRLQAQTGASFPQDYIGFSRYDAIDLPLPGAVPVSLGDAERVRGYRRYVLGTRAAFGRAEYRVPVASSLQTNVLGVIGLGHTTLSAFVDGGMVWRDADLRGGTRQLGTGVEVKNALRLFGVRVGHALGVAQPAAQVGTRDEVQLYYRVQTALPF</sequence>
<feature type="signal peptide" evidence="3">
    <location>
        <begin position="1"/>
        <end position="32"/>
    </location>
</feature>
<feature type="region of interest" description="Disordered" evidence="2">
    <location>
        <begin position="592"/>
        <end position="613"/>
    </location>
</feature>
<organism evidence="4 5">
    <name type="scientific">Salinibacter ruber (strain M8)</name>
    <dbReference type="NCBI Taxonomy" id="761659"/>
    <lineage>
        <taxon>Bacteria</taxon>
        <taxon>Pseudomonadati</taxon>
        <taxon>Rhodothermota</taxon>
        <taxon>Rhodothermia</taxon>
        <taxon>Rhodothermales</taxon>
        <taxon>Salinibacteraceae</taxon>
        <taxon>Salinibacter</taxon>
    </lineage>
</organism>
<dbReference type="EMBL" id="FP565814">
    <property type="protein sequence ID" value="CBH23416.1"/>
    <property type="molecule type" value="Genomic_DNA"/>
</dbReference>
<evidence type="ECO:0008006" key="6">
    <source>
        <dbReference type="Google" id="ProtNLM"/>
    </source>
</evidence>
<dbReference type="Gene3D" id="2.40.160.50">
    <property type="entry name" value="membrane protein fhac: a member of the omp85/tpsb transporter family"/>
    <property type="match status" value="1"/>
</dbReference>
<evidence type="ECO:0000256" key="3">
    <source>
        <dbReference type="SAM" id="SignalP"/>
    </source>
</evidence>
<dbReference type="Gene3D" id="2.120.10.30">
    <property type="entry name" value="TolB, C-terminal domain"/>
    <property type="match status" value="2"/>
</dbReference>
<feature type="chain" id="PRO_5003072407" description="Bacterial surface antigen (D15) domain-containing protein" evidence="3">
    <location>
        <begin position="33"/>
        <end position="992"/>
    </location>
</feature>
<dbReference type="KEGG" id="srm:SRM_00495"/>
<gene>
    <name evidence="4" type="ordered locus">SRM_00495</name>
</gene>
<dbReference type="InterPro" id="IPR011659">
    <property type="entry name" value="WD40"/>
</dbReference>
<name>D5H5W1_SALRM</name>
<evidence type="ECO:0000256" key="1">
    <source>
        <dbReference type="ARBA" id="ARBA00009820"/>
    </source>
</evidence>
<evidence type="ECO:0000313" key="5">
    <source>
        <dbReference type="Proteomes" id="UP000000933"/>
    </source>
</evidence>
<comment type="similarity">
    <text evidence="1">Belongs to the TolB family.</text>
</comment>
<dbReference type="Pfam" id="PF07676">
    <property type="entry name" value="PD40"/>
    <property type="match status" value="2"/>
</dbReference>
<evidence type="ECO:0000313" key="4">
    <source>
        <dbReference type="EMBL" id="CBH23416.1"/>
    </source>
</evidence>
<dbReference type="PANTHER" id="PTHR36842:SF1">
    <property type="entry name" value="PROTEIN TOLB"/>
    <property type="match status" value="1"/>
</dbReference>
<evidence type="ECO:0000256" key="2">
    <source>
        <dbReference type="SAM" id="MobiDB-lite"/>
    </source>
</evidence>
<reference evidence="4 5" key="1">
    <citation type="journal article" date="2010" name="ISME J.">
        <title>Fine-scale evolution: genomic, phenotypic and ecological differentiation in two coexisting Salinibacter ruber strains.</title>
        <authorList>
            <person name="Pena A."/>
            <person name="Teeling H."/>
            <person name="Huerta-Cepas J."/>
            <person name="Santos F."/>
            <person name="Yarza P."/>
            <person name="Brito-Echeverria J."/>
            <person name="Lucio M."/>
            <person name="Schmitt-Kopplin P."/>
            <person name="Meseguer I."/>
            <person name="Schenowitz C."/>
            <person name="Dossat C."/>
            <person name="Barbe V."/>
            <person name="Dopazo J."/>
            <person name="Rossello-Mora R."/>
            <person name="Schuler M."/>
            <person name="Glockner F.O."/>
            <person name="Amann R."/>
            <person name="Gabaldon T."/>
            <person name="Anton J."/>
        </authorList>
    </citation>
    <scope>NUCLEOTIDE SEQUENCE [LARGE SCALE GENOMIC DNA]</scope>
    <source>
        <strain evidence="4 5">M8</strain>
    </source>
</reference>
<dbReference type="SUPFAM" id="SSF82171">
    <property type="entry name" value="DPP6 N-terminal domain-like"/>
    <property type="match status" value="1"/>
</dbReference>
<dbReference type="InterPro" id="IPR011042">
    <property type="entry name" value="6-blade_b-propeller_TolB-like"/>
</dbReference>
<protein>
    <recommendedName>
        <fullName evidence="6">Bacterial surface antigen (D15) domain-containing protein</fullName>
    </recommendedName>
</protein>
<accession>D5H5W1</accession>
<dbReference type="AlphaFoldDB" id="D5H5W1"/>
<dbReference type="HOGENOM" id="CLU_303236_0_0_10"/>
<reference evidence="5" key="2">
    <citation type="submission" date="2010-04" db="EMBL/GenBank/DDBJ databases">
        <title>Genome sequence of Salinibacter ruber M8.</title>
        <authorList>
            <consortium name="Genoscope"/>
        </authorList>
    </citation>
    <scope>NUCLEOTIDE SEQUENCE [LARGE SCALE GENOMIC DNA]</scope>
    <source>
        <strain evidence="5">M8</strain>
    </source>
</reference>